<dbReference type="CDD" id="cd04900">
    <property type="entry name" value="ACT_UUR-like_1"/>
    <property type="match status" value="1"/>
</dbReference>
<evidence type="ECO:0000256" key="8">
    <source>
        <dbReference type="SAM" id="MobiDB-lite"/>
    </source>
</evidence>
<dbReference type="Pfam" id="PF01966">
    <property type="entry name" value="HD"/>
    <property type="match status" value="1"/>
</dbReference>
<comment type="domain">
    <text evidence="7">Has four distinct domains: an N-terminal nucleotidyltransferase (NT) domain responsible for UTase activity, a central HD domain that encodes UR activity, and two C-terminal ACT domains that seem to have a role in glutamine sensing.</text>
</comment>
<comment type="similarity">
    <text evidence="7">Belongs to the GlnD family.</text>
</comment>
<dbReference type="SUPFAM" id="SSF55021">
    <property type="entry name" value="ACT-like"/>
    <property type="match status" value="2"/>
</dbReference>
<dbReference type="PIRSF" id="PIRSF006288">
    <property type="entry name" value="PII_uridyltransf"/>
    <property type="match status" value="1"/>
</dbReference>
<comment type="catalytic activity">
    <reaction evidence="7">
        <text>[protein-PII]-uridylyl-L-tyrosine + H2O = [protein-PII]-L-tyrosine + UMP + H(+)</text>
        <dbReference type="Rhea" id="RHEA:48600"/>
        <dbReference type="Rhea" id="RHEA-COMP:12147"/>
        <dbReference type="Rhea" id="RHEA-COMP:12148"/>
        <dbReference type="ChEBI" id="CHEBI:15377"/>
        <dbReference type="ChEBI" id="CHEBI:15378"/>
        <dbReference type="ChEBI" id="CHEBI:46858"/>
        <dbReference type="ChEBI" id="CHEBI:57865"/>
        <dbReference type="ChEBI" id="CHEBI:90602"/>
    </reaction>
</comment>
<feature type="region of interest" description="Disordered" evidence="8">
    <location>
        <begin position="920"/>
        <end position="948"/>
    </location>
</feature>
<sequence length="948" mass="106920">MNKRLTNKSARNLAEIADPDALAGELADLFEKHGAGNDFRAAMLAHLKAFRARGHETIETWLSEDGRGLDCARRIGALQDAIIQGIYAFTTSHLYPVTNPSSSERLSVIAVGGYGRATMAPGSDVDLLFVLPYKKTAWSESVCEQMLYTLWDMELKVGHAVRTVDDCVRLSNADMTIRTSILDARFICGDRELFDELEDRFQADVVAGTGPEFIEAKLAERDARHTRSGESRYLVEPNVKDGKGGLRDLQTLFWIGKYFYGADSGEDLVEAGVFDKSESRLFRKCEDFLWAVRCHLHFMTGRAEERLTFDLQRGMATRLGYLPHPGVRDVERFMKHYFLVAKDVGDLTRIFCNALEVQHVKRTQVLSRFMQRFRRRRPGKLSDSDDFVIESDRLNIADDFAFERDPVNLIRLFHLADKYNIPFHPEALKIARRSLKLIGPKLRENEEANALFLKILTSRNDPEVVLRRMNEAGVLGRFIPDFGKIVALVQFNMYHHYTVDEHLIRSVGFLADIDHGRLADDHPLANEIIRTIRSRDVLYLALFLHDIAKGRPEDHSIAGARVARRLAPRLGFSAADTETVAWLIEHHLDMSMIAQSRDLADRKTIEDFAATVQSLERLKLLLILTVADIRAVGPGVWNGWKGQLLRTLYYETEPVLAGGHSQEQRKFRIESARARLREELADWPQAEFDAYCERHYPAYWVRTDLPRQIEHARLLHAMDGEGGKLAIRARPDEFRDITEITVFAPDHPRLLSIIAGACAASGANIVDAQIFTTSDGYALDTIFVSRALPEDADERRRAERIGKVIEQALAGQVKLRDLVGQRAVAKGRIRAFSVEPDVLVNNTWSNRYTVIEMSGLDRTGLLYQLTDVLARLNLNIASAHVATFGERAVDVFYVTDLTGQKITNANRQAAIRRRLLQVFQPQKEGSKETSKDGGKDGARSGARAGEAA</sequence>
<evidence type="ECO:0000256" key="5">
    <source>
        <dbReference type="ARBA" id="ARBA00022842"/>
    </source>
</evidence>
<feature type="domain" description="ACT" evidence="9">
    <location>
        <begin position="850"/>
        <end position="930"/>
    </location>
</feature>
<dbReference type="CDD" id="cd04899">
    <property type="entry name" value="ACT_ACR-UUR-like_2"/>
    <property type="match status" value="1"/>
</dbReference>
<feature type="compositionally biased region" description="Basic and acidic residues" evidence="8">
    <location>
        <begin position="924"/>
        <end position="938"/>
    </location>
</feature>
<dbReference type="SUPFAM" id="SSF81301">
    <property type="entry name" value="Nucleotidyltransferase"/>
    <property type="match status" value="1"/>
</dbReference>
<dbReference type="Proteomes" id="UP001320898">
    <property type="component" value="Unassembled WGS sequence"/>
</dbReference>
<dbReference type="GO" id="GO:0008081">
    <property type="term" value="F:phosphoric diester hydrolase activity"/>
    <property type="evidence" value="ECO:0007669"/>
    <property type="project" value="UniProtKB-UniRule"/>
</dbReference>
<evidence type="ECO:0000313" key="11">
    <source>
        <dbReference type="EMBL" id="MCT8972150.1"/>
    </source>
</evidence>
<dbReference type="Pfam" id="PF01842">
    <property type="entry name" value="ACT"/>
    <property type="match status" value="2"/>
</dbReference>
<dbReference type="SMART" id="SM00471">
    <property type="entry name" value="HDc"/>
    <property type="match status" value="1"/>
</dbReference>
<dbReference type="PROSITE" id="PS51831">
    <property type="entry name" value="HD"/>
    <property type="match status" value="1"/>
</dbReference>
<feature type="domain" description="ACT" evidence="9">
    <location>
        <begin position="739"/>
        <end position="820"/>
    </location>
</feature>
<dbReference type="Pfam" id="PF08335">
    <property type="entry name" value="GlnD_UR_UTase"/>
    <property type="match status" value="1"/>
</dbReference>
<dbReference type="Gene3D" id="1.10.3090.10">
    <property type="entry name" value="cca-adding enzyme, domain 2"/>
    <property type="match status" value="1"/>
</dbReference>
<dbReference type="EC" id="2.7.7.59" evidence="7"/>
<gene>
    <name evidence="7" type="primary">glnD</name>
    <name evidence="11" type="ORF">MUB46_09805</name>
</gene>
<dbReference type="Gene3D" id="3.30.70.260">
    <property type="match status" value="1"/>
</dbReference>
<dbReference type="RefSeq" id="WP_261615725.1">
    <property type="nucleotide sequence ID" value="NZ_JALIDZ010000004.1"/>
</dbReference>
<comment type="cofactor">
    <cofactor evidence="7">
        <name>Mg(2+)</name>
        <dbReference type="ChEBI" id="CHEBI:18420"/>
    </cofactor>
</comment>
<comment type="caution">
    <text evidence="7">Lacks conserved residue(s) required for the propagation of feature annotation.</text>
</comment>
<feature type="region of interest" description="Uridylyltransferase" evidence="7">
    <location>
        <begin position="1"/>
        <end position="378"/>
    </location>
</feature>
<dbReference type="GO" id="GO:0008773">
    <property type="term" value="F:[protein-PII] uridylyltransferase activity"/>
    <property type="evidence" value="ECO:0007669"/>
    <property type="project" value="UniProtKB-UniRule"/>
</dbReference>
<evidence type="ECO:0000313" key="12">
    <source>
        <dbReference type="Proteomes" id="UP001320898"/>
    </source>
</evidence>
<dbReference type="AlphaFoldDB" id="A0AAW5QW24"/>
<dbReference type="EMBL" id="JALIDZ010000004">
    <property type="protein sequence ID" value="MCT8972150.1"/>
    <property type="molecule type" value="Genomic_DNA"/>
</dbReference>
<dbReference type="EC" id="3.1.4.-" evidence="7"/>
<comment type="catalytic activity">
    <reaction evidence="7">
        <text>[protein-PII]-L-tyrosine + UTP = [protein-PII]-uridylyl-L-tyrosine + diphosphate</text>
        <dbReference type="Rhea" id="RHEA:13673"/>
        <dbReference type="Rhea" id="RHEA-COMP:12147"/>
        <dbReference type="Rhea" id="RHEA-COMP:12148"/>
        <dbReference type="ChEBI" id="CHEBI:33019"/>
        <dbReference type="ChEBI" id="CHEBI:46398"/>
        <dbReference type="ChEBI" id="CHEBI:46858"/>
        <dbReference type="ChEBI" id="CHEBI:90602"/>
        <dbReference type="EC" id="2.7.7.59"/>
    </reaction>
</comment>
<dbReference type="PANTHER" id="PTHR47320">
    <property type="entry name" value="BIFUNCTIONAL URIDYLYLTRANSFERASE/URIDYLYL-REMOVING ENZYME"/>
    <property type="match status" value="1"/>
</dbReference>
<evidence type="ECO:0000256" key="4">
    <source>
        <dbReference type="ARBA" id="ARBA00022801"/>
    </source>
</evidence>
<organism evidence="11 12">
    <name type="scientific">Microbaculum marinisediminis</name>
    <dbReference type="NCBI Taxonomy" id="2931392"/>
    <lineage>
        <taxon>Bacteria</taxon>
        <taxon>Pseudomonadati</taxon>
        <taxon>Pseudomonadota</taxon>
        <taxon>Alphaproteobacteria</taxon>
        <taxon>Hyphomicrobiales</taxon>
        <taxon>Tepidamorphaceae</taxon>
        <taxon>Microbaculum</taxon>
    </lineage>
</organism>
<dbReference type="InterPro" id="IPR010043">
    <property type="entry name" value="UTase/UR"/>
</dbReference>
<dbReference type="PROSITE" id="PS51671">
    <property type="entry name" value="ACT"/>
    <property type="match status" value="2"/>
</dbReference>
<dbReference type="NCBIfam" id="TIGR01693">
    <property type="entry name" value="UTase_glnD"/>
    <property type="match status" value="1"/>
</dbReference>
<protein>
    <recommendedName>
        <fullName evidence="7">Bifunctional uridylyltransferase/uridylyl-removing enzyme</fullName>
        <shortName evidence="7">UTase/UR</shortName>
    </recommendedName>
    <alternativeName>
        <fullName evidence="7">Bifunctional [protein-PII] modification enzyme</fullName>
    </alternativeName>
    <alternativeName>
        <fullName evidence="7">Bifunctional nitrogen sensor protein</fullName>
    </alternativeName>
    <domain>
        <recommendedName>
            <fullName evidence="7">[Protein-PII] uridylyltransferase</fullName>
            <shortName evidence="7">PII uridylyltransferase</shortName>
            <shortName evidence="7">UTase</shortName>
            <ecNumber evidence="7">2.7.7.59</ecNumber>
        </recommendedName>
    </domain>
    <domain>
        <recommendedName>
            <fullName evidence="7">[Protein-PII]-UMP uridylyl-removing enzyme</fullName>
            <shortName evidence="7">UR</shortName>
            <ecNumber evidence="7">3.1.4.-</ecNumber>
        </recommendedName>
    </domain>
</protein>
<evidence type="ECO:0000256" key="3">
    <source>
        <dbReference type="ARBA" id="ARBA00022737"/>
    </source>
</evidence>
<feature type="domain" description="HD" evidence="10">
    <location>
        <begin position="499"/>
        <end position="621"/>
    </location>
</feature>
<dbReference type="InterPro" id="IPR003607">
    <property type="entry name" value="HD/PDEase_dom"/>
</dbReference>
<comment type="function">
    <text evidence="7">Modifies, by uridylylation and deuridylylation, the PII regulatory proteins (GlnB and homologs), in response to the nitrogen status of the cell that GlnD senses through the glutamine level. Under low glutamine levels, catalyzes the conversion of the PII proteins and UTP to PII-UMP and PPi, while under higher glutamine levels, GlnD hydrolyzes PII-UMP to PII and UMP (deuridylylation). Thus, controls uridylylation state and activity of the PII proteins, and plays an important role in the regulation of nitrogen metabolism.</text>
</comment>
<keyword evidence="2 7" id="KW-0548">Nucleotidyltransferase</keyword>
<evidence type="ECO:0000256" key="6">
    <source>
        <dbReference type="ARBA" id="ARBA00023268"/>
    </source>
</evidence>
<evidence type="ECO:0000256" key="2">
    <source>
        <dbReference type="ARBA" id="ARBA00022695"/>
    </source>
</evidence>
<dbReference type="SUPFAM" id="SSF81593">
    <property type="entry name" value="Nucleotidyltransferase substrate binding subunit/domain"/>
    <property type="match status" value="1"/>
</dbReference>
<name>A0AAW5QW24_9HYPH</name>
<evidence type="ECO:0000259" key="10">
    <source>
        <dbReference type="PROSITE" id="PS51831"/>
    </source>
</evidence>
<keyword evidence="6 7" id="KW-0511">Multifunctional enzyme</keyword>
<proteinExistence type="inferred from homology"/>
<dbReference type="NCBIfam" id="NF003467">
    <property type="entry name" value="PRK05092.1"/>
    <property type="match status" value="1"/>
</dbReference>
<reference evidence="11 12" key="1">
    <citation type="submission" date="2022-04" db="EMBL/GenBank/DDBJ databases">
        <authorList>
            <person name="Ye Y.-Q."/>
            <person name="Du Z.-J."/>
        </authorList>
    </citation>
    <scope>NUCLEOTIDE SEQUENCE [LARGE SCALE GENOMIC DNA]</scope>
    <source>
        <strain evidence="11 12">A6E488</strain>
    </source>
</reference>
<keyword evidence="3" id="KW-0677">Repeat</keyword>
<dbReference type="InterPro" id="IPR043519">
    <property type="entry name" value="NT_sf"/>
</dbReference>
<keyword evidence="12" id="KW-1185">Reference proteome</keyword>
<dbReference type="InterPro" id="IPR013546">
    <property type="entry name" value="PII_UdlTrfase/GS_AdlTrfase"/>
</dbReference>
<dbReference type="GO" id="GO:0006808">
    <property type="term" value="P:regulation of nitrogen utilization"/>
    <property type="evidence" value="ECO:0007669"/>
    <property type="project" value="UniProtKB-UniRule"/>
</dbReference>
<keyword evidence="4 7" id="KW-0378">Hydrolase</keyword>
<comment type="activity regulation">
    <text evidence="7">Uridylyltransferase (UTase) activity is inhibited by glutamine, while glutamine activates uridylyl-removing (UR) activity.</text>
</comment>
<dbReference type="PANTHER" id="PTHR47320:SF1">
    <property type="entry name" value="BIFUNCTIONAL URIDYLYLTRANSFERASE_URIDYLYL-REMOVING ENZYME"/>
    <property type="match status" value="1"/>
</dbReference>
<accession>A0AAW5QW24</accession>
<dbReference type="CDD" id="cd00077">
    <property type="entry name" value="HDc"/>
    <property type="match status" value="1"/>
</dbReference>
<feature type="compositionally biased region" description="Low complexity" evidence="8">
    <location>
        <begin position="939"/>
        <end position="948"/>
    </location>
</feature>
<keyword evidence="1 7" id="KW-0808">Transferase</keyword>
<evidence type="ECO:0000256" key="7">
    <source>
        <dbReference type="HAMAP-Rule" id="MF_00277"/>
    </source>
</evidence>
<dbReference type="InterPro" id="IPR045865">
    <property type="entry name" value="ACT-like_dom_sf"/>
</dbReference>
<evidence type="ECO:0000259" key="9">
    <source>
        <dbReference type="PROSITE" id="PS51671"/>
    </source>
</evidence>
<dbReference type="HAMAP" id="MF_00277">
    <property type="entry name" value="PII_uridylyl_transf"/>
    <property type="match status" value="1"/>
</dbReference>
<dbReference type="SUPFAM" id="SSF81891">
    <property type="entry name" value="Poly A polymerase C-terminal region-like"/>
    <property type="match status" value="1"/>
</dbReference>
<keyword evidence="5 7" id="KW-0460">Magnesium</keyword>
<evidence type="ECO:0000256" key="1">
    <source>
        <dbReference type="ARBA" id="ARBA00022679"/>
    </source>
</evidence>
<dbReference type="Gene3D" id="3.30.460.10">
    <property type="entry name" value="Beta Polymerase, domain 2"/>
    <property type="match status" value="1"/>
</dbReference>
<dbReference type="InterPro" id="IPR002912">
    <property type="entry name" value="ACT_dom"/>
</dbReference>
<dbReference type="InterPro" id="IPR006674">
    <property type="entry name" value="HD_domain"/>
</dbReference>
<dbReference type="CDD" id="cd05401">
    <property type="entry name" value="NT_GlnE_GlnD_like"/>
    <property type="match status" value="1"/>
</dbReference>
<comment type="caution">
    <text evidence="11">The sequence shown here is derived from an EMBL/GenBank/DDBJ whole genome shotgun (WGS) entry which is preliminary data.</text>
</comment>